<evidence type="ECO:0000313" key="1">
    <source>
        <dbReference type="EMBL" id="OQP42770.1"/>
    </source>
</evidence>
<comment type="caution">
    <text evidence="1">The sequence shown here is derived from an EMBL/GenBank/DDBJ whole genome shotgun (WGS) entry which is preliminary data.</text>
</comment>
<dbReference type="AlphaFoldDB" id="A0A1V9E9H4"/>
<dbReference type="STRING" id="354355.SAMN05660816_02955"/>
<dbReference type="OrthoDB" id="680949at2"/>
<dbReference type="EMBL" id="LVXG01000056">
    <property type="protein sequence ID" value="OQP42770.1"/>
    <property type="molecule type" value="Genomic_DNA"/>
</dbReference>
<protein>
    <submittedName>
        <fullName evidence="1">Uncharacterized protein</fullName>
    </submittedName>
</protein>
<keyword evidence="2" id="KW-1185">Reference proteome</keyword>
<reference evidence="2" key="1">
    <citation type="submission" date="2016-04" db="EMBL/GenBank/DDBJ databases">
        <authorList>
            <person name="Chen L."/>
            <person name="Zhuang W."/>
            <person name="Wang G."/>
        </authorList>
    </citation>
    <scope>NUCLEOTIDE SEQUENCE [LARGE SCALE GENOMIC DNA]</scope>
    <source>
        <strain evidence="2">17621</strain>
    </source>
</reference>
<gene>
    <name evidence="1" type="ORF">A4H97_11435</name>
</gene>
<name>A0A1V9E9H4_9BACT</name>
<sequence length="203" mass="23286">MKTRNKSLFHPVQFTRNINPSPRYSKPTRLIEKVTTNPSAVINEVFAEIPIEDLTEDLLPDWLQVAVINTASPYSSNDGQEILAEFYESLLQLVEALYLLSENMPKTQVLHLTTEQQANPTEVLHEFFTVFTIDYVRRELCDFLDAGIGYDGDYPDGFTPWLAWMTYNHINCLMEAAFQLYFVQSVQHTHLLIVDGGKRLLAV</sequence>
<accession>A0A1V9E9H4</accession>
<evidence type="ECO:0000313" key="2">
    <source>
        <dbReference type="Proteomes" id="UP000192610"/>
    </source>
</evidence>
<dbReference type="Proteomes" id="UP000192610">
    <property type="component" value="Unassembled WGS sequence"/>
</dbReference>
<dbReference type="RefSeq" id="WP_133054025.1">
    <property type="nucleotide sequence ID" value="NZ_FOCZ01000005.1"/>
</dbReference>
<organism evidence="1 2">
    <name type="scientific">Niastella yeongjuensis</name>
    <dbReference type="NCBI Taxonomy" id="354355"/>
    <lineage>
        <taxon>Bacteria</taxon>
        <taxon>Pseudomonadati</taxon>
        <taxon>Bacteroidota</taxon>
        <taxon>Chitinophagia</taxon>
        <taxon>Chitinophagales</taxon>
        <taxon>Chitinophagaceae</taxon>
        <taxon>Niastella</taxon>
    </lineage>
</organism>
<proteinExistence type="predicted"/>